<sequence length="256" mass="27766">MHALLKVTLKLARLVLLAWLIVCAALYLWQRKLLYFPAPALLANASNTLMLDVGDARLQLSTRPASGPGAVLYFGGNAEDASQTLPLLAAAFPDQAIYLQHYRGYGGSTGEPSEAALVGDALKTFDWLHTRHASITVIGRSLGSGVAVQLAAQRPVTRLVLVTPYDSVQNVAQQQFPWLPVSWLLQDKYESWRYASRISAPVSVLLASDDQVIARGRSLALIAAFGRQSVRVHTLAHTDHNSISDAADYAQLLALP</sequence>
<keyword evidence="1" id="KW-0472">Membrane</keyword>
<feature type="transmembrane region" description="Helical" evidence="1">
    <location>
        <begin position="12"/>
        <end position="29"/>
    </location>
</feature>
<accession>A0A1W1WWX0</accession>
<gene>
    <name evidence="3" type="ORF">SAMN02745857_00132</name>
</gene>
<dbReference type="EMBL" id="FWXD01000001">
    <property type="protein sequence ID" value="SMC16222.1"/>
    <property type="molecule type" value="Genomic_DNA"/>
</dbReference>
<dbReference type="SUPFAM" id="SSF53474">
    <property type="entry name" value="alpha/beta-Hydrolases"/>
    <property type="match status" value="1"/>
</dbReference>
<dbReference type="STRING" id="1121001.SAMN02745857_00132"/>
<protein>
    <recommendedName>
        <fullName evidence="2">AB hydrolase-1 domain-containing protein</fullName>
    </recommendedName>
</protein>
<dbReference type="InterPro" id="IPR029058">
    <property type="entry name" value="AB_hydrolase_fold"/>
</dbReference>
<dbReference type="OrthoDB" id="9777090at2"/>
<dbReference type="AlphaFoldDB" id="A0A1W1WWX0"/>
<dbReference type="InterPro" id="IPR000073">
    <property type="entry name" value="AB_hydrolase_1"/>
</dbReference>
<dbReference type="PANTHER" id="PTHR12277:SF81">
    <property type="entry name" value="PROTEIN ABHD13"/>
    <property type="match status" value="1"/>
</dbReference>
<keyword evidence="4" id="KW-1185">Reference proteome</keyword>
<evidence type="ECO:0000313" key="4">
    <source>
        <dbReference type="Proteomes" id="UP000192761"/>
    </source>
</evidence>
<evidence type="ECO:0000256" key="1">
    <source>
        <dbReference type="SAM" id="Phobius"/>
    </source>
</evidence>
<dbReference type="Pfam" id="PF00561">
    <property type="entry name" value="Abhydrolase_1"/>
    <property type="match status" value="1"/>
</dbReference>
<dbReference type="Gene3D" id="3.40.50.1820">
    <property type="entry name" value="alpha/beta hydrolase"/>
    <property type="match status" value="1"/>
</dbReference>
<reference evidence="3 4" key="1">
    <citation type="submission" date="2017-04" db="EMBL/GenBank/DDBJ databases">
        <authorList>
            <person name="Afonso C.L."/>
            <person name="Miller P.J."/>
            <person name="Scott M.A."/>
            <person name="Spackman E."/>
            <person name="Goraichik I."/>
            <person name="Dimitrov K.M."/>
            <person name="Suarez D.L."/>
            <person name="Swayne D.E."/>
        </authorList>
    </citation>
    <scope>NUCLEOTIDE SEQUENCE [LARGE SCALE GENOMIC DNA]</scope>
    <source>
        <strain evidence="3 4">DSM 23236</strain>
    </source>
</reference>
<evidence type="ECO:0000313" key="3">
    <source>
        <dbReference type="EMBL" id="SMC16222.1"/>
    </source>
</evidence>
<feature type="domain" description="AB hydrolase-1" evidence="2">
    <location>
        <begin position="83"/>
        <end position="179"/>
    </location>
</feature>
<keyword evidence="1" id="KW-0812">Transmembrane</keyword>
<dbReference type="PANTHER" id="PTHR12277">
    <property type="entry name" value="ALPHA/BETA HYDROLASE DOMAIN-CONTAINING PROTEIN"/>
    <property type="match status" value="1"/>
</dbReference>
<dbReference type="Proteomes" id="UP000192761">
    <property type="component" value="Unassembled WGS sequence"/>
</dbReference>
<dbReference type="RefSeq" id="WP_084088613.1">
    <property type="nucleotide sequence ID" value="NZ_FWXD01000001.1"/>
</dbReference>
<proteinExistence type="predicted"/>
<evidence type="ECO:0000259" key="2">
    <source>
        <dbReference type="Pfam" id="PF00561"/>
    </source>
</evidence>
<organism evidence="3 4">
    <name type="scientific">Andreprevotia lacus DSM 23236</name>
    <dbReference type="NCBI Taxonomy" id="1121001"/>
    <lineage>
        <taxon>Bacteria</taxon>
        <taxon>Pseudomonadati</taxon>
        <taxon>Pseudomonadota</taxon>
        <taxon>Betaproteobacteria</taxon>
        <taxon>Neisseriales</taxon>
        <taxon>Chitinibacteraceae</taxon>
        <taxon>Andreprevotia</taxon>
    </lineage>
</organism>
<name>A0A1W1WWX0_9NEIS</name>
<keyword evidence="1" id="KW-1133">Transmembrane helix</keyword>